<evidence type="ECO:0000256" key="1">
    <source>
        <dbReference type="ARBA" id="ARBA00004196"/>
    </source>
</evidence>
<dbReference type="Gene3D" id="1.20.1420.20">
    <property type="entry name" value="M75 peptidase, HXXE motif"/>
    <property type="match status" value="1"/>
</dbReference>
<dbReference type="InterPro" id="IPR038352">
    <property type="entry name" value="Imelysin_sf"/>
</dbReference>
<evidence type="ECO:0000313" key="5">
    <source>
        <dbReference type="EMBL" id="ALI29406.1"/>
    </source>
</evidence>
<dbReference type="InterPro" id="IPR008972">
    <property type="entry name" value="Cupredoxin"/>
</dbReference>
<proteinExistence type="inferred from homology"/>
<reference evidence="6" key="2">
    <citation type="submission" date="2023-10" db="EMBL/GenBank/DDBJ databases">
        <title>Mycolicibacterium fortuitum clinical isolates causing pulmonary infections in humans.</title>
        <authorList>
            <person name="Mejia-Ponce P.M."/>
            <person name="Zenteno-Cuevas R."/>
            <person name="Licona-Cassani C."/>
        </authorList>
    </citation>
    <scope>NUCLEOTIDE SEQUENCE</scope>
    <source>
        <strain evidence="6">M8</strain>
    </source>
</reference>
<dbReference type="PATRIC" id="fig|1766.6.peg.5587"/>
<evidence type="ECO:0000313" key="7">
    <source>
        <dbReference type="Proteomes" id="UP000057134"/>
    </source>
</evidence>
<dbReference type="PANTHER" id="PTHR39192:SF1">
    <property type="entry name" value="IRON UPTAKE SYSTEM COMPONENT EFEO"/>
    <property type="match status" value="1"/>
</dbReference>
<comment type="subcellular location">
    <subcellularLocation>
        <location evidence="1">Cell envelope</location>
    </subcellularLocation>
</comment>
<dbReference type="PANTHER" id="PTHR39192">
    <property type="entry name" value="IRON UPTAKE SYSTEM COMPONENT EFEO"/>
    <property type="match status" value="1"/>
</dbReference>
<dbReference type="Gene3D" id="2.60.40.420">
    <property type="entry name" value="Cupredoxins - blue copper proteins"/>
    <property type="match status" value="1"/>
</dbReference>
<dbReference type="AlphaFoldDB" id="A0A0N9YMM2"/>
<dbReference type="EMBL" id="JAWLVV010000011">
    <property type="protein sequence ID" value="MDV7291366.1"/>
    <property type="molecule type" value="Genomic_DNA"/>
</dbReference>
<evidence type="ECO:0000256" key="3">
    <source>
        <dbReference type="ARBA" id="ARBA00022729"/>
    </source>
</evidence>
<dbReference type="Proteomes" id="UP000057134">
    <property type="component" value="Chromosome"/>
</dbReference>
<dbReference type="InterPro" id="IPR018976">
    <property type="entry name" value="Imelysin-like"/>
</dbReference>
<feature type="domain" description="Imelysin-like" evidence="4">
    <location>
        <begin position="149"/>
        <end position="378"/>
    </location>
</feature>
<sequence length="388" mass="41988">MGNRAHHVKAAPAAALLAAVLTGMSISGCAPKQTFDEGGPASDEITVAASDDFCQLSKRTTSTGSTTFVVTNNGTLVTEFYVYAAGDRVIGAVENISPGLQRKLTVQLPEPGKYYTACRPAMVGDGIRADFTVTGDAARPTVGKLEAAADSYKDYVANQSHELVTATAAFVGTIKKGDVEGAQPLYAKARAYYKRMEPAAGSFPNDLDSRIDVREADVHPGEKWTGFHRLEKNLWMSKPPPDTNAVADQLMADVRELDAAVGNPKWTIGPAEFVGGAQRVLEEMARSALTGQEDVFSHTDLWDFQANLDGSRIAVGAVRPIVDERRPGFGLEIDQAFARVEGVLDRHHWNDGFVYYDSVTEPERRELSQAIEALSTVVRQVQDVVAQR</sequence>
<name>A0A0N9YMM2_MYCFO</name>
<dbReference type="RefSeq" id="WP_054603620.1">
    <property type="nucleotide sequence ID" value="NZ_CP011269.1"/>
</dbReference>
<evidence type="ECO:0000256" key="2">
    <source>
        <dbReference type="ARBA" id="ARBA00005989"/>
    </source>
</evidence>
<protein>
    <submittedName>
        <fullName evidence="5">Ferrous iron transport periplasmic protein</fullName>
    </submittedName>
    <submittedName>
        <fullName evidence="6">Iron uptake system protein EfeO</fullName>
    </submittedName>
</protein>
<keyword evidence="7" id="KW-1185">Reference proteome</keyword>
<dbReference type="PROSITE" id="PS51257">
    <property type="entry name" value="PROKAR_LIPOPROTEIN"/>
    <property type="match status" value="1"/>
</dbReference>
<dbReference type="InterPro" id="IPR034981">
    <property type="entry name" value="Imelysin-like_EfeO/Algp7"/>
</dbReference>
<evidence type="ECO:0000313" key="6">
    <source>
        <dbReference type="EMBL" id="MDV7291366.1"/>
    </source>
</evidence>
<keyword evidence="3" id="KW-0732">Signal</keyword>
<dbReference type="STRING" id="1766.XA26_56160"/>
<dbReference type="InterPro" id="IPR053377">
    <property type="entry name" value="Iron_uptake_EfeM/EfeO"/>
</dbReference>
<comment type="similarity">
    <text evidence="2">Belongs to the EfeM/EfeO family.</text>
</comment>
<dbReference type="NCBIfam" id="NF041757">
    <property type="entry name" value="EfeO"/>
    <property type="match status" value="1"/>
</dbReference>
<dbReference type="KEGG" id="mft:XA26_56160"/>
<organism evidence="5 7">
    <name type="scientific">Mycolicibacterium fortuitum</name>
    <name type="common">Mycobacterium fortuitum</name>
    <dbReference type="NCBI Taxonomy" id="1766"/>
    <lineage>
        <taxon>Bacteria</taxon>
        <taxon>Bacillati</taxon>
        <taxon>Actinomycetota</taxon>
        <taxon>Actinomycetes</taxon>
        <taxon>Mycobacteriales</taxon>
        <taxon>Mycobacteriaceae</taxon>
        <taxon>Mycolicibacterium</taxon>
    </lineage>
</organism>
<evidence type="ECO:0000259" key="4">
    <source>
        <dbReference type="Pfam" id="PF09375"/>
    </source>
</evidence>
<dbReference type="CDD" id="cd14656">
    <property type="entry name" value="Imelysin-like_EfeO"/>
    <property type="match status" value="1"/>
</dbReference>
<accession>A0A0N9YMM2</accession>
<dbReference type="Pfam" id="PF09375">
    <property type="entry name" value="Peptidase_M75"/>
    <property type="match status" value="1"/>
</dbReference>
<gene>
    <name evidence="6" type="primary">efeO</name>
    <name evidence="6" type="ORF">R4485_14465</name>
    <name evidence="5" type="ORF">XA26_56160</name>
</gene>
<dbReference type="Proteomes" id="UP001186041">
    <property type="component" value="Unassembled WGS sequence"/>
</dbReference>
<reference evidence="5 7" key="1">
    <citation type="journal article" date="2015" name="MBio">
        <title>Enzymatic Degradation of Phenazines Can Generate Energy and Protect Sensitive Organisms from Toxicity.</title>
        <authorList>
            <person name="Costa K.C."/>
            <person name="Bergkessel M."/>
            <person name="Saunders S."/>
            <person name="Korlach J."/>
            <person name="Newman D.K."/>
        </authorList>
    </citation>
    <scope>NUCLEOTIDE SEQUENCE [LARGE SCALE GENOMIC DNA]</scope>
    <source>
        <strain evidence="5 7">CT6</strain>
    </source>
</reference>
<dbReference type="GO" id="GO:0030313">
    <property type="term" value="C:cell envelope"/>
    <property type="evidence" value="ECO:0007669"/>
    <property type="project" value="UniProtKB-SubCell"/>
</dbReference>
<dbReference type="EMBL" id="CP011269">
    <property type="protein sequence ID" value="ALI29406.1"/>
    <property type="molecule type" value="Genomic_DNA"/>
</dbReference>
<dbReference type="InterPro" id="IPR050894">
    <property type="entry name" value="EfeM/EfeO_iron_uptake"/>
</dbReference>